<dbReference type="PANTHER" id="PTHR21403:SF8">
    <property type="entry name" value="ATP PHOSPHORIBOSYLTRANSFERASE"/>
    <property type="match status" value="1"/>
</dbReference>
<dbReference type="GO" id="GO:0003879">
    <property type="term" value="F:ATP phosphoribosyltransferase activity"/>
    <property type="evidence" value="ECO:0007669"/>
    <property type="project" value="UniProtKB-UniRule"/>
</dbReference>
<evidence type="ECO:0000313" key="18">
    <source>
        <dbReference type="EMBL" id="PWI57634.1"/>
    </source>
</evidence>
<evidence type="ECO:0000256" key="12">
    <source>
        <dbReference type="ARBA" id="ARBA00022741"/>
    </source>
</evidence>
<accession>A0A2U3D8L4</accession>
<dbReference type="Pfam" id="PF01634">
    <property type="entry name" value="HisG"/>
    <property type="match status" value="1"/>
</dbReference>
<evidence type="ECO:0000256" key="7">
    <source>
        <dbReference type="ARBA" id="ARBA00020998"/>
    </source>
</evidence>
<dbReference type="NCBIfam" id="TIGR00070">
    <property type="entry name" value="hisG"/>
    <property type="match status" value="1"/>
</dbReference>
<keyword evidence="9 16" id="KW-0028">Amino-acid biosynthesis</keyword>
<dbReference type="RefSeq" id="WP_109430571.1">
    <property type="nucleotide sequence ID" value="NZ_MPDK01000010.1"/>
</dbReference>
<evidence type="ECO:0000256" key="6">
    <source>
        <dbReference type="ARBA" id="ARBA00011946"/>
    </source>
</evidence>
<comment type="domain">
    <text evidence="16">Lacks the C-terminal regulatory region which is replaced by HisZ.</text>
</comment>
<proteinExistence type="inferred from homology"/>
<comment type="function">
    <text evidence="15 16">Catalyzes the condensation of ATP and 5-phosphoribose 1-diphosphate to form N'-(5'-phosphoribosyl)-ATP (PR-ATP). Has a crucial role in the pathway because the rate of histidine biosynthesis seems to be controlled primarily by regulation of HisG enzymatic activity.</text>
</comment>
<dbReference type="PROSITE" id="PS01316">
    <property type="entry name" value="ATP_P_PHORIBOSYLTR"/>
    <property type="match status" value="1"/>
</dbReference>
<keyword evidence="13 16" id="KW-0067">ATP-binding</keyword>
<dbReference type="InterPro" id="IPR001348">
    <property type="entry name" value="ATP_PRibTrfase_HisG"/>
</dbReference>
<evidence type="ECO:0000256" key="11">
    <source>
        <dbReference type="ARBA" id="ARBA00022679"/>
    </source>
</evidence>
<keyword evidence="11 16" id="KW-0808">Transferase</keyword>
<evidence type="ECO:0000259" key="17">
    <source>
        <dbReference type="Pfam" id="PF01634"/>
    </source>
</evidence>
<comment type="similarity">
    <text evidence="4 16">Belongs to the ATP phosphoribosyltransferase family. Short subfamily.</text>
</comment>
<keyword evidence="14 16" id="KW-0368">Histidine biosynthesis</keyword>
<dbReference type="InterPro" id="IPR024893">
    <property type="entry name" value="ATP_PRibTrfase_HisG_short"/>
</dbReference>
<evidence type="ECO:0000256" key="3">
    <source>
        <dbReference type="ARBA" id="ARBA00004667"/>
    </source>
</evidence>
<dbReference type="FunFam" id="3.40.190.10:FF:000008">
    <property type="entry name" value="ATP phosphoribosyltransferase"/>
    <property type="match status" value="1"/>
</dbReference>
<protein>
    <recommendedName>
        <fullName evidence="7 16">ATP phosphoribosyltransferase</fullName>
        <shortName evidence="16">ATP-PRT</shortName>
        <shortName evidence="16">ATP-PRTase</shortName>
        <ecNumber evidence="6 16">2.4.2.17</ecNumber>
    </recommendedName>
</protein>
<evidence type="ECO:0000256" key="13">
    <source>
        <dbReference type="ARBA" id="ARBA00022840"/>
    </source>
</evidence>
<sequence>MLTVALAKGRNLFDTANRLRISGFALPGDFEETRRLVIEDERMEIRYLLAKPVDVPTYVEHGAADLGIVGKDILHEKGADVHELLDLGFGFCRLVVAGPKETDVSRVTRVATKYPRYATEYFRKLGRQIEVISLQGSVELAPLIGLAECIVDLVETGRTLQENGLVALAEVAQVSARLVANRRSYQLRAAEVDDFVMRLRQNR</sequence>
<evidence type="ECO:0000256" key="8">
    <source>
        <dbReference type="ARBA" id="ARBA00022490"/>
    </source>
</evidence>
<dbReference type="CDD" id="cd13595">
    <property type="entry name" value="PBP2_HisGs"/>
    <property type="match status" value="1"/>
</dbReference>
<comment type="subcellular location">
    <subcellularLocation>
        <location evidence="2 16">Cytoplasm</location>
    </subcellularLocation>
</comment>
<evidence type="ECO:0000256" key="4">
    <source>
        <dbReference type="ARBA" id="ARBA00009489"/>
    </source>
</evidence>
<dbReference type="EC" id="2.4.2.17" evidence="6 16"/>
<evidence type="ECO:0000256" key="16">
    <source>
        <dbReference type="HAMAP-Rule" id="MF_01018"/>
    </source>
</evidence>
<dbReference type="InterPro" id="IPR013820">
    <property type="entry name" value="ATP_PRibTrfase_cat"/>
</dbReference>
<evidence type="ECO:0000256" key="14">
    <source>
        <dbReference type="ARBA" id="ARBA00023102"/>
    </source>
</evidence>
<evidence type="ECO:0000256" key="9">
    <source>
        <dbReference type="ARBA" id="ARBA00022605"/>
    </source>
</evidence>
<dbReference type="GO" id="GO:0000105">
    <property type="term" value="P:L-histidine biosynthetic process"/>
    <property type="evidence" value="ECO:0007669"/>
    <property type="project" value="UniProtKB-UniRule"/>
</dbReference>
<keyword evidence="8 16" id="KW-0963">Cytoplasm</keyword>
<dbReference type="EMBL" id="MPDK01000010">
    <property type="protein sequence ID" value="PWI57634.1"/>
    <property type="molecule type" value="Genomic_DNA"/>
</dbReference>
<evidence type="ECO:0000256" key="10">
    <source>
        <dbReference type="ARBA" id="ARBA00022676"/>
    </source>
</evidence>
<keyword evidence="19" id="KW-1185">Reference proteome</keyword>
<evidence type="ECO:0000256" key="5">
    <source>
        <dbReference type="ARBA" id="ARBA00011496"/>
    </source>
</evidence>
<comment type="caution">
    <text evidence="18">The sequence shown here is derived from an EMBL/GenBank/DDBJ whole genome shotgun (WGS) entry which is preliminary data.</text>
</comment>
<keyword evidence="12 16" id="KW-0547">Nucleotide-binding</keyword>
<dbReference type="AlphaFoldDB" id="A0A2U3D8L4"/>
<dbReference type="SUPFAM" id="SSF53850">
    <property type="entry name" value="Periplasmic binding protein-like II"/>
    <property type="match status" value="1"/>
</dbReference>
<dbReference type="GO" id="GO:0005524">
    <property type="term" value="F:ATP binding"/>
    <property type="evidence" value="ECO:0007669"/>
    <property type="project" value="UniProtKB-KW"/>
</dbReference>
<dbReference type="GO" id="GO:0005737">
    <property type="term" value="C:cytoplasm"/>
    <property type="evidence" value="ECO:0007669"/>
    <property type="project" value="UniProtKB-SubCell"/>
</dbReference>
<dbReference type="HAMAP" id="MF_01018">
    <property type="entry name" value="HisG_Short"/>
    <property type="match status" value="1"/>
</dbReference>
<dbReference type="InterPro" id="IPR018198">
    <property type="entry name" value="ATP_PRibTrfase_CS"/>
</dbReference>
<evidence type="ECO:0000256" key="15">
    <source>
        <dbReference type="ARBA" id="ARBA00024861"/>
    </source>
</evidence>
<reference evidence="18 19" key="1">
    <citation type="submission" date="2016-11" db="EMBL/GenBank/DDBJ databases">
        <title>Comparative genomics of Acidibacillus ferroxidans species.</title>
        <authorList>
            <person name="Oliveira G."/>
            <person name="Nunes G."/>
            <person name="Oliveira R."/>
            <person name="Araujo F."/>
            <person name="Salim A."/>
            <person name="Scholte L."/>
            <person name="Morais D."/>
            <person name="Nancucheo I."/>
            <person name="Johnson D.B."/>
            <person name="Grail B."/>
            <person name="Bittencourt J."/>
            <person name="Valadares R."/>
        </authorList>
    </citation>
    <scope>NUCLEOTIDE SEQUENCE [LARGE SCALE GENOMIC DNA]</scope>
    <source>
        <strain evidence="18 19">Y002</strain>
    </source>
</reference>
<dbReference type="UniPathway" id="UPA00031">
    <property type="reaction ID" value="UER00006"/>
</dbReference>
<comment type="pathway">
    <text evidence="3 16">Amino-acid biosynthesis; L-histidine biosynthesis; L-histidine from 5-phospho-alpha-D-ribose 1-diphosphate: step 1/9.</text>
</comment>
<name>A0A2U3D8L4_SULT2</name>
<organism evidence="18 19">
    <name type="scientific">Sulfoacidibacillus thermotolerans</name>
    <name type="common">Acidibacillus sulfuroxidans</name>
    <dbReference type="NCBI Taxonomy" id="1765684"/>
    <lineage>
        <taxon>Bacteria</taxon>
        <taxon>Bacillati</taxon>
        <taxon>Bacillota</taxon>
        <taxon>Bacilli</taxon>
        <taxon>Bacillales</taxon>
        <taxon>Alicyclobacillaceae</taxon>
        <taxon>Sulfoacidibacillus</taxon>
    </lineage>
</organism>
<evidence type="ECO:0000313" key="19">
    <source>
        <dbReference type="Proteomes" id="UP000245380"/>
    </source>
</evidence>
<dbReference type="OrthoDB" id="9801867at2"/>
<keyword evidence="10 16" id="KW-0328">Glycosyltransferase</keyword>
<evidence type="ECO:0000256" key="1">
    <source>
        <dbReference type="ARBA" id="ARBA00000915"/>
    </source>
</evidence>
<evidence type="ECO:0000256" key="2">
    <source>
        <dbReference type="ARBA" id="ARBA00004496"/>
    </source>
</evidence>
<dbReference type="Proteomes" id="UP000245380">
    <property type="component" value="Unassembled WGS sequence"/>
</dbReference>
<dbReference type="PANTHER" id="PTHR21403">
    <property type="entry name" value="ATP PHOSPHORIBOSYLTRANSFERASE ATP-PRTASE"/>
    <property type="match status" value="1"/>
</dbReference>
<feature type="domain" description="ATP phosphoribosyltransferase catalytic" evidence="17">
    <location>
        <begin position="51"/>
        <end position="200"/>
    </location>
</feature>
<comment type="catalytic activity">
    <reaction evidence="1 16">
        <text>1-(5-phospho-beta-D-ribosyl)-ATP + diphosphate = 5-phospho-alpha-D-ribose 1-diphosphate + ATP</text>
        <dbReference type="Rhea" id="RHEA:18473"/>
        <dbReference type="ChEBI" id="CHEBI:30616"/>
        <dbReference type="ChEBI" id="CHEBI:33019"/>
        <dbReference type="ChEBI" id="CHEBI:58017"/>
        <dbReference type="ChEBI" id="CHEBI:73183"/>
        <dbReference type="EC" id="2.4.2.17"/>
    </reaction>
</comment>
<gene>
    <name evidence="16" type="primary">hisG</name>
    <name evidence="18" type="ORF">BM613_07525</name>
</gene>
<comment type="subunit">
    <text evidence="5 16">Heteromultimer composed of HisG and HisZ subunits.</text>
</comment>
<dbReference type="Gene3D" id="3.40.190.10">
    <property type="entry name" value="Periplasmic binding protein-like II"/>
    <property type="match status" value="2"/>
</dbReference>